<keyword evidence="5" id="KW-1185">Reference proteome</keyword>
<dbReference type="VEuPathDB" id="FungiDB:Z518_04268"/>
<evidence type="ECO:0000256" key="1">
    <source>
        <dbReference type="ARBA" id="ARBA00022630"/>
    </source>
</evidence>
<dbReference type="OrthoDB" id="2349068at2759"/>
<accession>A0A0D2H7B1</accession>
<protein>
    <recommendedName>
        <fullName evidence="6">Nitronate monooxygenase domain-containing protein</fullName>
    </recommendedName>
</protein>
<dbReference type="STRING" id="1442369.A0A0D2H7B1"/>
<reference evidence="4 5" key="1">
    <citation type="submission" date="2015-01" db="EMBL/GenBank/DDBJ databases">
        <title>The Genome Sequence of Rhinocladiella mackenzie CBS 650.93.</title>
        <authorList>
            <consortium name="The Broad Institute Genomics Platform"/>
            <person name="Cuomo C."/>
            <person name="de Hoog S."/>
            <person name="Gorbushina A."/>
            <person name="Stielow B."/>
            <person name="Teixiera M."/>
            <person name="Abouelleil A."/>
            <person name="Chapman S.B."/>
            <person name="Priest M."/>
            <person name="Young S.K."/>
            <person name="Wortman J."/>
            <person name="Nusbaum C."/>
            <person name="Birren B."/>
        </authorList>
    </citation>
    <scope>NUCLEOTIDE SEQUENCE [LARGE SCALE GENOMIC DNA]</scope>
    <source>
        <strain evidence="4 5">CBS 650.93</strain>
    </source>
</reference>
<keyword evidence="2" id="KW-0288">FMN</keyword>
<dbReference type="Proteomes" id="UP000053617">
    <property type="component" value="Unassembled WGS sequence"/>
</dbReference>
<evidence type="ECO:0000256" key="3">
    <source>
        <dbReference type="ARBA" id="ARBA00023002"/>
    </source>
</evidence>
<keyword evidence="1" id="KW-0285">Flavoprotein</keyword>
<dbReference type="EMBL" id="KN847477">
    <property type="protein sequence ID" value="KIX06293.1"/>
    <property type="molecule type" value="Genomic_DNA"/>
</dbReference>
<evidence type="ECO:0000313" key="4">
    <source>
        <dbReference type="EMBL" id="KIX06293.1"/>
    </source>
</evidence>
<gene>
    <name evidence="4" type="ORF">Z518_04268</name>
</gene>
<dbReference type="PANTHER" id="PTHR32332:SF34">
    <property type="entry name" value="2-NITROPROPANE DIOXYGENASE FAMILY, PUTATIVE-RELATED"/>
    <property type="match status" value="1"/>
</dbReference>
<dbReference type="HOGENOM" id="CLU_038732_9_0_1"/>
<proteinExistence type="predicted"/>
<name>A0A0D2H7B1_9EURO</name>
<evidence type="ECO:0008006" key="6">
    <source>
        <dbReference type="Google" id="ProtNLM"/>
    </source>
</evidence>
<dbReference type="AlphaFoldDB" id="A0A0D2H7B1"/>
<dbReference type="InterPro" id="IPR013785">
    <property type="entry name" value="Aldolase_TIM"/>
</dbReference>
<dbReference type="CDD" id="cd04730">
    <property type="entry name" value="NPD_like"/>
    <property type="match status" value="1"/>
</dbReference>
<sequence>MATAQGLQKLKAVYPFLQAPVIVSAPMRIFAGPELAVATSRAGGLGFIGPGVHPTDLEPKLEKVHDLLKETPVTEQSEMLPVGVGFQLFDGDLEVAAAAVRKYKPIAAWLFVPANGQHDIDRWASKLRRESPGTQIWLQIGSLPDAIVAASSKHAPDVMVVQGIDAGGHGLKKGAGILSLLPEVADHLRRMGFDIPLFGAGGIADGRGVAAVLATGVAAGAVMGTRFLASKEAEVKKGYQEALLGMANGGHTTVRTTLFDRLQGRDDWPEQYDGRAMINASVMEDEVGMPLEENKLLFEEALKGGLPRWGFEGRLTAYMGTAVGLVRTVDSAQDIINQARNQAKESLRQGLENLVD</sequence>
<dbReference type="SUPFAM" id="SSF51412">
    <property type="entry name" value="Inosine monophosphate dehydrogenase (IMPDH)"/>
    <property type="match status" value="1"/>
</dbReference>
<evidence type="ECO:0000313" key="5">
    <source>
        <dbReference type="Proteomes" id="UP000053617"/>
    </source>
</evidence>
<dbReference type="PANTHER" id="PTHR32332">
    <property type="entry name" value="2-NITROPROPANE DIOXYGENASE"/>
    <property type="match status" value="1"/>
</dbReference>
<dbReference type="RefSeq" id="XP_013273429.1">
    <property type="nucleotide sequence ID" value="XM_013417975.1"/>
</dbReference>
<dbReference type="InterPro" id="IPR004136">
    <property type="entry name" value="NMO"/>
</dbReference>
<organism evidence="4 5">
    <name type="scientific">Rhinocladiella mackenziei CBS 650.93</name>
    <dbReference type="NCBI Taxonomy" id="1442369"/>
    <lineage>
        <taxon>Eukaryota</taxon>
        <taxon>Fungi</taxon>
        <taxon>Dikarya</taxon>
        <taxon>Ascomycota</taxon>
        <taxon>Pezizomycotina</taxon>
        <taxon>Eurotiomycetes</taxon>
        <taxon>Chaetothyriomycetidae</taxon>
        <taxon>Chaetothyriales</taxon>
        <taxon>Herpotrichiellaceae</taxon>
        <taxon>Rhinocladiella</taxon>
    </lineage>
</organism>
<keyword evidence="3" id="KW-0560">Oxidoreductase</keyword>
<dbReference type="Pfam" id="PF03060">
    <property type="entry name" value="NMO"/>
    <property type="match status" value="1"/>
</dbReference>
<dbReference type="Gene3D" id="3.20.20.70">
    <property type="entry name" value="Aldolase class I"/>
    <property type="match status" value="1"/>
</dbReference>
<evidence type="ECO:0000256" key="2">
    <source>
        <dbReference type="ARBA" id="ARBA00022643"/>
    </source>
</evidence>
<dbReference type="GO" id="GO:0018580">
    <property type="term" value="F:nitronate monooxygenase activity"/>
    <property type="evidence" value="ECO:0007669"/>
    <property type="project" value="InterPro"/>
</dbReference>
<dbReference type="GeneID" id="25292339"/>